<keyword evidence="3" id="KW-0472">Membrane</keyword>
<dbReference type="OrthoDB" id="1934029at2759"/>
<organism evidence="4 5">
    <name type="scientific">Vanilla planifolia</name>
    <name type="common">Vanilla</name>
    <dbReference type="NCBI Taxonomy" id="51239"/>
    <lineage>
        <taxon>Eukaryota</taxon>
        <taxon>Viridiplantae</taxon>
        <taxon>Streptophyta</taxon>
        <taxon>Embryophyta</taxon>
        <taxon>Tracheophyta</taxon>
        <taxon>Spermatophyta</taxon>
        <taxon>Magnoliopsida</taxon>
        <taxon>Liliopsida</taxon>
        <taxon>Asparagales</taxon>
        <taxon>Orchidaceae</taxon>
        <taxon>Vanilloideae</taxon>
        <taxon>Vanilleae</taxon>
        <taxon>Vanilla</taxon>
    </lineage>
</organism>
<dbReference type="AlphaFoldDB" id="A0A835UIW4"/>
<evidence type="ECO:0000256" key="1">
    <source>
        <dbReference type="SAM" id="Coils"/>
    </source>
</evidence>
<name>A0A835UIW4_VANPL</name>
<dbReference type="PANTHER" id="PTHR33476:SF22">
    <property type="entry name" value="PROTEIN POLAR LOCALIZATION DURING ASYMMETRIC DIVISION AND REDISTRIBUTION"/>
    <property type="match status" value="1"/>
</dbReference>
<feature type="coiled-coil region" evidence="1">
    <location>
        <begin position="130"/>
        <end position="157"/>
    </location>
</feature>
<keyword evidence="3" id="KW-1133">Transmembrane helix</keyword>
<evidence type="ECO:0000313" key="4">
    <source>
        <dbReference type="EMBL" id="KAG0463088.1"/>
    </source>
</evidence>
<accession>A0A835UIW4</accession>
<gene>
    <name evidence="4" type="ORF">HPP92_021564</name>
</gene>
<feature type="transmembrane region" description="Helical" evidence="3">
    <location>
        <begin position="113"/>
        <end position="132"/>
    </location>
</feature>
<dbReference type="EMBL" id="JADCNM010000011">
    <property type="protein sequence ID" value="KAG0463088.1"/>
    <property type="molecule type" value="Genomic_DNA"/>
</dbReference>
<reference evidence="4 5" key="1">
    <citation type="journal article" date="2020" name="Nat. Food">
        <title>A phased Vanilla planifolia genome enables genetic improvement of flavour and production.</title>
        <authorList>
            <person name="Hasing T."/>
            <person name="Tang H."/>
            <person name="Brym M."/>
            <person name="Khazi F."/>
            <person name="Huang T."/>
            <person name="Chambers A.H."/>
        </authorList>
    </citation>
    <scope>NUCLEOTIDE SEQUENCE [LARGE SCALE GENOMIC DNA]</scope>
    <source>
        <tissue evidence="4">Leaf</tissue>
    </source>
</reference>
<dbReference type="InterPro" id="IPR040348">
    <property type="entry name" value="POLAR-like"/>
</dbReference>
<dbReference type="PANTHER" id="PTHR33476">
    <property type="entry name" value="EMB|CAB62613.1"/>
    <property type="match status" value="1"/>
</dbReference>
<comment type="caution">
    <text evidence="4">The sequence shown here is derived from an EMBL/GenBank/DDBJ whole genome shotgun (WGS) entry which is preliminary data.</text>
</comment>
<dbReference type="Proteomes" id="UP000639772">
    <property type="component" value="Chromosome 11"/>
</dbReference>
<feature type="coiled-coil region" evidence="1">
    <location>
        <begin position="284"/>
        <end position="318"/>
    </location>
</feature>
<keyword evidence="3" id="KW-0812">Transmembrane</keyword>
<feature type="region of interest" description="Disordered" evidence="2">
    <location>
        <begin position="1"/>
        <end position="21"/>
    </location>
</feature>
<keyword evidence="1" id="KW-0175">Coiled coil</keyword>
<dbReference type="GO" id="GO:0008356">
    <property type="term" value="P:asymmetric cell division"/>
    <property type="evidence" value="ECO:0007669"/>
    <property type="project" value="InterPro"/>
</dbReference>
<evidence type="ECO:0000313" key="5">
    <source>
        <dbReference type="Proteomes" id="UP000639772"/>
    </source>
</evidence>
<sequence length="335" mass="38026">MRIADVLRQRDGNDDDDVGGDVRERTPCFFKRTSPLASFPATPAAATESCLSPLSRSLLFRWFRQRRKRLRPDSTGELKPLPLATDVGAVERVDSGKRLPDLDSDSGFKHNQMAFNLGMGFGLAFLLAGNALEMKKMMELRKQMETLLKEIKYEAQRRYDSSPCTTSDGGEGALSTITSMRQYSSSLDMEEPRNFTESNIQKYQYFTSLNKMEAELHFELEQMQLNLEGLEFGQHMVESNNKEVDASSEGSPPAWYDNISKEKSEENNGICAFELERKLHELVQARQRERIEFLEAALESAKEKLAEKEAELSWCENIAELSPGIDESFFSLSIK</sequence>
<evidence type="ECO:0000256" key="2">
    <source>
        <dbReference type="SAM" id="MobiDB-lite"/>
    </source>
</evidence>
<evidence type="ECO:0000256" key="3">
    <source>
        <dbReference type="SAM" id="Phobius"/>
    </source>
</evidence>
<evidence type="ECO:0008006" key="6">
    <source>
        <dbReference type="Google" id="ProtNLM"/>
    </source>
</evidence>
<feature type="compositionally biased region" description="Basic and acidic residues" evidence="2">
    <location>
        <begin position="1"/>
        <end position="12"/>
    </location>
</feature>
<protein>
    <recommendedName>
        <fullName evidence="6">Protein POLAR LOCALIZATION DURING ASYMMETRIC DIVISION AND REDISTRIBUTION</fullName>
    </recommendedName>
</protein>
<proteinExistence type="predicted"/>